<dbReference type="EMBL" id="CZCS02000193">
    <property type="protein sequence ID" value="VXD20567.1"/>
    <property type="molecule type" value="Genomic_DNA"/>
</dbReference>
<gene>
    <name evidence="1" type="ORF">PL9631_520012</name>
</gene>
<reference evidence="1" key="1">
    <citation type="submission" date="2019-10" db="EMBL/GenBank/DDBJ databases">
        <authorList>
            <consortium name="Genoscope - CEA"/>
            <person name="William W."/>
        </authorList>
    </citation>
    <scope>NUCLEOTIDE SEQUENCE [LARGE SCALE GENOMIC DNA]</scope>
    <source>
        <strain evidence="1">BBR_PRJEB10994</strain>
    </source>
</reference>
<dbReference type="InterPro" id="IPR001969">
    <property type="entry name" value="Aspartic_peptidase_AS"/>
</dbReference>
<dbReference type="GO" id="GO:0006508">
    <property type="term" value="P:proteolysis"/>
    <property type="evidence" value="ECO:0007669"/>
    <property type="project" value="InterPro"/>
</dbReference>
<protein>
    <recommendedName>
        <fullName evidence="3">Peptidase A2 domain-containing protein</fullName>
    </recommendedName>
</protein>
<dbReference type="RefSeq" id="WP_083618925.1">
    <property type="nucleotide sequence ID" value="NZ_LR735009.1"/>
</dbReference>
<evidence type="ECO:0000313" key="2">
    <source>
        <dbReference type="Proteomes" id="UP000182190"/>
    </source>
</evidence>
<evidence type="ECO:0000313" key="1">
    <source>
        <dbReference type="EMBL" id="VXD20567.1"/>
    </source>
</evidence>
<dbReference type="GO" id="GO:0004190">
    <property type="term" value="F:aspartic-type endopeptidase activity"/>
    <property type="evidence" value="ECO:0007669"/>
    <property type="project" value="InterPro"/>
</dbReference>
<proteinExistence type="predicted"/>
<dbReference type="OrthoDB" id="530362at2"/>
<sequence>MRNAKRFSFIERRNQVGEANVFPCVPITLSYGDCVLEVVGLLDTGASLNILPYHVGLALGAVWEEQTLSIPLAGNLAPVEARGLAVVGQISDFPPVRLAFAWAKSNDPPIILGQLNFFLEFDVCFYRSQLAFEVCPKFRDS</sequence>
<dbReference type="AlphaFoldDB" id="A0A7Z9E167"/>
<dbReference type="Proteomes" id="UP000182190">
    <property type="component" value="Unassembled WGS sequence"/>
</dbReference>
<keyword evidence="2" id="KW-1185">Reference proteome</keyword>
<evidence type="ECO:0008006" key="3">
    <source>
        <dbReference type="Google" id="ProtNLM"/>
    </source>
</evidence>
<accession>A0A7Z9E167</accession>
<name>A0A7Z9E167_9CYAN</name>
<organism evidence="1 2">
    <name type="scientific">Planktothrix paucivesiculata PCC 9631</name>
    <dbReference type="NCBI Taxonomy" id="671071"/>
    <lineage>
        <taxon>Bacteria</taxon>
        <taxon>Bacillati</taxon>
        <taxon>Cyanobacteriota</taxon>
        <taxon>Cyanophyceae</taxon>
        <taxon>Oscillatoriophycideae</taxon>
        <taxon>Oscillatoriales</taxon>
        <taxon>Microcoleaceae</taxon>
        <taxon>Planktothrix</taxon>
    </lineage>
</organism>
<dbReference type="PROSITE" id="PS00141">
    <property type="entry name" value="ASP_PROTEASE"/>
    <property type="match status" value="1"/>
</dbReference>
<comment type="caution">
    <text evidence="1">The sequence shown here is derived from an EMBL/GenBank/DDBJ whole genome shotgun (WGS) entry which is preliminary data.</text>
</comment>